<name>A0A923N3G0_9BACT</name>
<reference evidence="1" key="1">
    <citation type="submission" date="2020-08" db="EMBL/GenBank/DDBJ databases">
        <title>Pontibacter sp. SD6 16S ribosomal RNA gene Genome sequencing and assembly.</title>
        <authorList>
            <person name="Kang M."/>
        </authorList>
    </citation>
    <scope>NUCLEOTIDE SEQUENCE</scope>
    <source>
        <strain evidence="1">SD6</strain>
    </source>
</reference>
<organism evidence="1 2">
    <name type="scientific">Pontibacter cellulosilyticus</name>
    <dbReference type="NCBI Taxonomy" id="1720253"/>
    <lineage>
        <taxon>Bacteria</taxon>
        <taxon>Pseudomonadati</taxon>
        <taxon>Bacteroidota</taxon>
        <taxon>Cytophagia</taxon>
        <taxon>Cytophagales</taxon>
        <taxon>Hymenobacteraceae</taxon>
        <taxon>Pontibacter</taxon>
    </lineage>
</organism>
<protein>
    <submittedName>
        <fullName evidence="1">Uncharacterized protein</fullName>
    </submittedName>
</protein>
<dbReference type="AlphaFoldDB" id="A0A923N3G0"/>
<dbReference type="EMBL" id="JACRVF010000001">
    <property type="protein sequence ID" value="MBC5992190.1"/>
    <property type="molecule type" value="Genomic_DNA"/>
</dbReference>
<gene>
    <name evidence="1" type="ORF">H8S84_05000</name>
</gene>
<dbReference type="RefSeq" id="WP_187066146.1">
    <property type="nucleotide sequence ID" value="NZ_JACRVF010000001.1"/>
</dbReference>
<dbReference type="Proteomes" id="UP000603640">
    <property type="component" value="Unassembled WGS sequence"/>
</dbReference>
<evidence type="ECO:0000313" key="2">
    <source>
        <dbReference type="Proteomes" id="UP000603640"/>
    </source>
</evidence>
<dbReference type="Gene3D" id="2.180.10.10">
    <property type="entry name" value="RHS repeat-associated core"/>
    <property type="match status" value="1"/>
</dbReference>
<proteinExistence type="predicted"/>
<keyword evidence="2" id="KW-1185">Reference proteome</keyword>
<comment type="caution">
    <text evidence="1">The sequence shown here is derived from an EMBL/GenBank/DDBJ whole genome shotgun (WGS) entry which is preliminary data.</text>
</comment>
<evidence type="ECO:0000313" key="1">
    <source>
        <dbReference type="EMBL" id="MBC5992190.1"/>
    </source>
</evidence>
<sequence length="294" mass="33605">MKQLIFGLLALLLLNACEQKEEVSLITASAEASAKRAAREATTNKQWTHRLIRQRAVWTEPTKQTVTDLYYTYNDNGQLAMISGTMPHGIGDILINLYYDELGRLISMQHNWGKRWDLSYDNKNLVKQVRTYSENGVVLTEHHYVNSYDAQGLMTETKIYNIANSQQTHLATFTYTYDGENIVRLVKSRPDGKKLGENNYTYDEGKLPLNTLQNLSVPRYITSDLPGASLSVNNILTCVETVVRATGEEVRNTTNSYSMVYEYAKAGYPSVSTKTFDRGYTERTEFTYETRERH</sequence>
<accession>A0A923N3G0</accession>